<keyword evidence="8 14" id="KW-0256">Endoplasmic reticulum</keyword>
<dbReference type="PANTHER" id="PTHR10050">
    <property type="entry name" value="DOLICHYL-PHOSPHATE-MANNOSE--PROTEIN MANNOSYLTRANSFERASE"/>
    <property type="match status" value="1"/>
</dbReference>
<dbReference type="HOGENOM" id="CLU_008438_0_0_1"/>
<dbReference type="OrthoDB" id="292747at2759"/>
<protein>
    <recommendedName>
        <fullName evidence="14">Dolichyl-phosphate-mannose--protein mannosyltransferase</fullName>
        <ecNumber evidence="14">2.4.1.109</ecNumber>
    </recommendedName>
</protein>
<dbReference type="PANTHER" id="PTHR10050:SF51">
    <property type="entry name" value="PROTEIN O-MANNOSYL-TRANSFERASE 1"/>
    <property type="match status" value="1"/>
</dbReference>
<comment type="pathway">
    <text evidence="2 14">Protein modification; protein glycosylation.</text>
</comment>
<dbReference type="InterPro" id="IPR027005">
    <property type="entry name" value="PMT-like"/>
</dbReference>
<evidence type="ECO:0000313" key="17">
    <source>
        <dbReference type="EMBL" id="KIW38479.1"/>
    </source>
</evidence>
<dbReference type="InterPro" id="IPR003342">
    <property type="entry name" value="ArnT-like_N"/>
</dbReference>
<feature type="transmembrane region" description="Helical" evidence="14">
    <location>
        <begin position="131"/>
        <end position="154"/>
    </location>
</feature>
<evidence type="ECO:0000256" key="4">
    <source>
        <dbReference type="ARBA" id="ARBA00022676"/>
    </source>
</evidence>
<feature type="transmembrane region" description="Helical" evidence="14">
    <location>
        <begin position="597"/>
        <end position="615"/>
    </location>
</feature>
<dbReference type="Pfam" id="PF02366">
    <property type="entry name" value="PMT"/>
    <property type="match status" value="1"/>
</dbReference>
<evidence type="ECO:0000256" key="3">
    <source>
        <dbReference type="ARBA" id="ARBA00007222"/>
    </source>
</evidence>
<feature type="region of interest" description="Disordered" evidence="15">
    <location>
        <begin position="1"/>
        <end position="21"/>
    </location>
</feature>
<evidence type="ECO:0000256" key="2">
    <source>
        <dbReference type="ARBA" id="ARBA00004922"/>
    </source>
</evidence>
<dbReference type="Pfam" id="PF02815">
    <property type="entry name" value="MIR"/>
    <property type="match status" value="1"/>
</dbReference>
<dbReference type="FunFam" id="2.80.10.50:FF:000044">
    <property type="entry name" value="Dolichyl-phosphate-mannose-protein mannosyltransferase 4"/>
    <property type="match status" value="1"/>
</dbReference>
<dbReference type="Gene3D" id="2.80.10.50">
    <property type="match status" value="1"/>
</dbReference>
<dbReference type="InterPro" id="IPR036300">
    <property type="entry name" value="MIR_dom_sf"/>
</dbReference>
<evidence type="ECO:0000256" key="9">
    <source>
        <dbReference type="ARBA" id="ARBA00022989"/>
    </source>
</evidence>
<evidence type="ECO:0000256" key="15">
    <source>
        <dbReference type="SAM" id="MobiDB-lite"/>
    </source>
</evidence>
<proteinExistence type="inferred from homology"/>
<evidence type="ECO:0000256" key="12">
    <source>
        <dbReference type="ARBA" id="ARBA00045085"/>
    </source>
</evidence>
<feature type="compositionally biased region" description="Basic and acidic residues" evidence="15">
    <location>
        <begin position="12"/>
        <end position="21"/>
    </location>
</feature>
<evidence type="ECO:0000256" key="1">
    <source>
        <dbReference type="ARBA" id="ARBA00004477"/>
    </source>
</evidence>
<keyword evidence="4 14" id="KW-0328">Glycosyltransferase</keyword>
<comment type="function">
    <text evidence="14">Transfers mannose from Dol-P-mannose to Ser or Thr residues on proteins.</text>
</comment>
<keyword evidence="18" id="KW-1185">Reference proteome</keyword>
<reference evidence="17 18" key="1">
    <citation type="submission" date="2015-01" db="EMBL/GenBank/DDBJ databases">
        <title>The Genome Sequence of Exophiala oligosperma CBS72588.</title>
        <authorList>
            <consortium name="The Broad Institute Genomics Platform"/>
            <person name="Cuomo C."/>
            <person name="de Hoog S."/>
            <person name="Gorbushina A."/>
            <person name="Stielow B."/>
            <person name="Teixiera M."/>
            <person name="Abouelleil A."/>
            <person name="Chapman S.B."/>
            <person name="Priest M."/>
            <person name="Young S.K."/>
            <person name="Wortman J."/>
            <person name="Nusbaum C."/>
            <person name="Birren B."/>
        </authorList>
    </citation>
    <scope>NUCLEOTIDE SEQUENCE [LARGE SCALE GENOMIC DNA]</scope>
    <source>
        <strain evidence="17 18">CBS 72588</strain>
    </source>
</reference>
<evidence type="ECO:0000256" key="11">
    <source>
        <dbReference type="ARBA" id="ARBA00023180"/>
    </source>
</evidence>
<comment type="catalytic activity">
    <reaction evidence="12 14">
        <text>a di-trans,poly-cis-dolichyl beta-D-mannosyl phosphate + L-threonyl-[protein] = 3-O-(alpha-D-mannosyl)-L-threonyl-[protein] + a di-trans,poly-cis-dolichyl phosphate + H(+)</text>
        <dbReference type="Rhea" id="RHEA:53396"/>
        <dbReference type="Rhea" id="RHEA-COMP:11060"/>
        <dbReference type="Rhea" id="RHEA-COMP:13547"/>
        <dbReference type="Rhea" id="RHEA-COMP:19498"/>
        <dbReference type="Rhea" id="RHEA-COMP:19501"/>
        <dbReference type="ChEBI" id="CHEBI:15378"/>
        <dbReference type="ChEBI" id="CHEBI:30013"/>
        <dbReference type="ChEBI" id="CHEBI:57683"/>
        <dbReference type="ChEBI" id="CHEBI:58211"/>
        <dbReference type="ChEBI" id="CHEBI:137323"/>
        <dbReference type="EC" id="2.4.1.109"/>
    </reaction>
</comment>
<keyword evidence="6 14" id="KW-0812">Transmembrane</keyword>
<dbReference type="Proteomes" id="UP000053342">
    <property type="component" value="Unassembled WGS sequence"/>
</dbReference>
<feature type="transmembrane region" description="Helical" evidence="14">
    <location>
        <begin position="730"/>
        <end position="751"/>
    </location>
</feature>
<sequence length="779" mass="89200">MATPNASLRQRGGKEKNKAFADEDHDEHIFSQAYADVQKRASKQWDYKLALGVITLLAFATRFFGISHPNEVVFDEVHFGKFASYYLQRTYFFDVHPPFAKLLFAFVGWLVGYDGHFLFDNIGESYISNNVPYLAFRALPALLGALTVVVVFLIMWESGYSLPACVLAAGLVLFDNSHVGQTRLILLDATLVFFMALSILAYIRFYRQRHEPFGRKWWKWLLLTGFCMSCVISTKYVGTFTFVTIGCAVLIDLWDLLDVNRRGGALDLMTFGKHFVARAVGLIIIPFFFYLFWFQVHFAVLTRSGPGDDFMSPEFQETLSDNLMHQASVDIQYGDYITLRHKDTKVYLHSHPDKYPLRYEDGRISSQGQQVTGYPFNDTNNQWQILPGTPNSDSTQEGQPVLNGDVVQLRHIVTDTMLLTHDVASPFYPTNQEFTTVALDLAAGDRHNDTLFEIRMEQGKQGQPFRSHSGQFKLIHFPTKVAMWTHTTPLPEWAFKQAEINGNKNVQQSSNIWYVDDIPSIPEDSPRLVKEPKKVKRLPFLTKYFELQRAMFYHNNALTSSHPYASQPYQWPFLLRGVSFWTQESTKQQIYFLGNPIGYWITSALLAVLAGIMGADQLSLRRGVDALDKRTRSRLYNSTGFFFLCWAAHYFPFYLMGRQLFLHHYLPAHLASCLVTGALVEFIFNVDPILDDETSSVIAAKKDKVVSKVPEKTRRSFQTAQERLKGQSMFATWVATAVVLAVVIYGFYFFFPLTYGWPGLNPQQVNARKWLGYDLHFAK</sequence>
<dbReference type="VEuPathDB" id="FungiDB:PV06_09436"/>
<evidence type="ECO:0000256" key="14">
    <source>
        <dbReference type="RuleBase" id="RU367007"/>
    </source>
</evidence>
<feature type="transmembrane region" description="Helical" evidence="14">
    <location>
        <begin position="49"/>
        <end position="66"/>
    </location>
</feature>
<evidence type="ECO:0000259" key="16">
    <source>
        <dbReference type="PROSITE" id="PS50919"/>
    </source>
</evidence>
<dbReference type="InterPro" id="IPR032421">
    <property type="entry name" value="PMT_4TMC"/>
</dbReference>
<evidence type="ECO:0000256" key="5">
    <source>
        <dbReference type="ARBA" id="ARBA00022679"/>
    </source>
</evidence>
<feature type="domain" description="MIR" evidence="16">
    <location>
        <begin position="398"/>
        <end position="457"/>
    </location>
</feature>
<dbReference type="PROSITE" id="PS50919">
    <property type="entry name" value="MIR"/>
    <property type="match status" value="3"/>
</dbReference>
<keyword evidence="7" id="KW-0677">Repeat</keyword>
<keyword evidence="5 14" id="KW-0808">Transferase</keyword>
<feature type="transmembrane region" description="Helical" evidence="14">
    <location>
        <begin position="99"/>
        <end position="119"/>
    </location>
</feature>
<dbReference type="CDD" id="cd23285">
    <property type="entry name" value="beta-trefoil_MIR_PMT4-like"/>
    <property type="match status" value="1"/>
</dbReference>
<keyword evidence="10 14" id="KW-0472">Membrane</keyword>
<dbReference type="EC" id="2.4.1.109" evidence="14"/>
<dbReference type="Pfam" id="PF16192">
    <property type="entry name" value="PMT_4TMC"/>
    <property type="match status" value="1"/>
</dbReference>
<feature type="domain" description="MIR" evidence="16">
    <location>
        <begin position="328"/>
        <end position="388"/>
    </location>
</feature>
<evidence type="ECO:0000256" key="6">
    <source>
        <dbReference type="ARBA" id="ARBA00022692"/>
    </source>
</evidence>
<dbReference type="UniPathway" id="UPA00378"/>
<name>A0A0D2DS43_9EURO</name>
<dbReference type="GO" id="GO:0005789">
    <property type="term" value="C:endoplasmic reticulum membrane"/>
    <property type="evidence" value="ECO:0007669"/>
    <property type="project" value="UniProtKB-SubCell"/>
</dbReference>
<comment type="catalytic activity">
    <reaction evidence="13 14">
        <text>a di-trans,poly-cis-dolichyl beta-D-mannosyl phosphate + L-seryl-[protein] = 3-O-(alpha-D-mannosyl)-L-seryl-[protein] + a di-trans,poly-cis-dolichyl phosphate + H(+)</text>
        <dbReference type="Rhea" id="RHEA:17377"/>
        <dbReference type="Rhea" id="RHEA-COMP:9863"/>
        <dbReference type="Rhea" id="RHEA-COMP:13546"/>
        <dbReference type="Rhea" id="RHEA-COMP:19498"/>
        <dbReference type="Rhea" id="RHEA-COMP:19501"/>
        <dbReference type="ChEBI" id="CHEBI:15378"/>
        <dbReference type="ChEBI" id="CHEBI:29999"/>
        <dbReference type="ChEBI" id="CHEBI:57683"/>
        <dbReference type="ChEBI" id="CHEBI:58211"/>
        <dbReference type="ChEBI" id="CHEBI:137321"/>
        <dbReference type="EC" id="2.4.1.109"/>
    </reaction>
</comment>
<accession>A0A0D2DS43</accession>
<comment type="similarity">
    <text evidence="3 14">Belongs to the glycosyltransferase 39 family.</text>
</comment>
<dbReference type="InterPro" id="IPR016093">
    <property type="entry name" value="MIR_motif"/>
</dbReference>
<dbReference type="EMBL" id="KN847341">
    <property type="protein sequence ID" value="KIW38479.1"/>
    <property type="molecule type" value="Genomic_DNA"/>
</dbReference>
<gene>
    <name evidence="17" type="ORF">PV06_09436</name>
</gene>
<feature type="transmembrane region" description="Helical" evidence="14">
    <location>
        <begin position="184"/>
        <end position="203"/>
    </location>
</feature>
<comment type="subcellular location">
    <subcellularLocation>
        <location evidence="1 14">Endoplasmic reticulum membrane</location>
        <topology evidence="1 14">Multi-pass membrane protein</topology>
    </subcellularLocation>
</comment>
<feature type="transmembrane region" description="Helical" evidence="14">
    <location>
        <begin position="635"/>
        <end position="653"/>
    </location>
</feature>
<evidence type="ECO:0000256" key="8">
    <source>
        <dbReference type="ARBA" id="ARBA00022824"/>
    </source>
</evidence>
<dbReference type="SUPFAM" id="SSF82109">
    <property type="entry name" value="MIR domain"/>
    <property type="match status" value="1"/>
</dbReference>
<keyword evidence="9 14" id="KW-1133">Transmembrane helix</keyword>
<dbReference type="GeneID" id="27361510"/>
<evidence type="ECO:0000313" key="18">
    <source>
        <dbReference type="Proteomes" id="UP000053342"/>
    </source>
</evidence>
<dbReference type="AlphaFoldDB" id="A0A0D2DS43"/>
<keyword evidence="11" id="KW-0325">Glycoprotein</keyword>
<dbReference type="RefSeq" id="XP_016258695.1">
    <property type="nucleotide sequence ID" value="XM_016410888.1"/>
</dbReference>
<dbReference type="SMART" id="SM00472">
    <property type="entry name" value="MIR"/>
    <property type="match status" value="3"/>
</dbReference>
<evidence type="ECO:0000256" key="10">
    <source>
        <dbReference type="ARBA" id="ARBA00023136"/>
    </source>
</evidence>
<feature type="transmembrane region" description="Helical" evidence="14">
    <location>
        <begin position="275"/>
        <end position="294"/>
    </location>
</feature>
<organism evidence="17 18">
    <name type="scientific">Exophiala oligosperma</name>
    <dbReference type="NCBI Taxonomy" id="215243"/>
    <lineage>
        <taxon>Eukaryota</taxon>
        <taxon>Fungi</taxon>
        <taxon>Dikarya</taxon>
        <taxon>Ascomycota</taxon>
        <taxon>Pezizomycotina</taxon>
        <taxon>Eurotiomycetes</taxon>
        <taxon>Chaetothyriomycetidae</taxon>
        <taxon>Chaetothyriales</taxon>
        <taxon>Herpotrichiellaceae</taxon>
        <taxon>Exophiala</taxon>
    </lineage>
</organism>
<evidence type="ECO:0000256" key="13">
    <source>
        <dbReference type="ARBA" id="ARBA00045102"/>
    </source>
</evidence>
<feature type="domain" description="MIR" evidence="16">
    <location>
        <begin position="462"/>
        <end position="518"/>
    </location>
</feature>
<dbReference type="GO" id="GO:0004169">
    <property type="term" value="F:dolichyl-phosphate-mannose-protein mannosyltransferase activity"/>
    <property type="evidence" value="ECO:0007669"/>
    <property type="project" value="UniProtKB-UniRule"/>
</dbReference>
<feature type="transmembrane region" description="Helical" evidence="14">
    <location>
        <begin position="223"/>
        <end position="254"/>
    </location>
</feature>
<dbReference type="STRING" id="215243.A0A0D2DS43"/>
<evidence type="ECO:0000256" key="7">
    <source>
        <dbReference type="ARBA" id="ARBA00022737"/>
    </source>
</evidence>